<reference evidence="2" key="1">
    <citation type="submission" date="2016-11" db="UniProtKB">
        <authorList>
            <consortium name="WormBaseParasite"/>
        </authorList>
    </citation>
    <scope>IDENTIFICATION</scope>
</reference>
<dbReference type="AlphaFoldDB" id="A0A1I8FRQ5"/>
<sequence length="155" mass="16562">AAAAAASPADAAIGTRPSFQATLWRGGARSLARTGGGASRSVELPDAVVSGVGVAFVVGGRPWAVGCRLRQERSCISGIRDRGQRRTAGVGFELRPWQQQQQTTAVRTEKFCFTDPAVSASAPSLFLQRLVELSALQAETVRHEKMKANKRKLRS</sequence>
<accession>A0A1I8FRQ5</accession>
<evidence type="ECO:0000313" key="1">
    <source>
        <dbReference type="Proteomes" id="UP000095280"/>
    </source>
</evidence>
<proteinExistence type="predicted"/>
<dbReference type="WBParaSite" id="maker-unitig_4661-snap-gene-0.1-mRNA-1">
    <property type="protein sequence ID" value="maker-unitig_4661-snap-gene-0.1-mRNA-1"/>
    <property type="gene ID" value="maker-unitig_4661-snap-gene-0.1"/>
</dbReference>
<evidence type="ECO:0000313" key="2">
    <source>
        <dbReference type="WBParaSite" id="maker-unitig_4661-snap-gene-0.1-mRNA-1"/>
    </source>
</evidence>
<name>A0A1I8FRQ5_9PLAT</name>
<keyword evidence="1" id="KW-1185">Reference proteome</keyword>
<protein>
    <submittedName>
        <fullName evidence="2">Os08g0511700 protein</fullName>
    </submittedName>
</protein>
<dbReference type="Proteomes" id="UP000095280">
    <property type="component" value="Unplaced"/>
</dbReference>
<organism evidence="1 2">
    <name type="scientific">Macrostomum lignano</name>
    <dbReference type="NCBI Taxonomy" id="282301"/>
    <lineage>
        <taxon>Eukaryota</taxon>
        <taxon>Metazoa</taxon>
        <taxon>Spiralia</taxon>
        <taxon>Lophotrochozoa</taxon>
        <taxon>Platyhelminthes</taxon>
        <taxon>Rhabditophora</taxon>
        <taxon>Macrostomorpha</taxon>
        <taxon>Macrostomida</taxon>
        <taxon>Macrostomidae</taxon>
        <taxon>Macrostomum</taxon>
    </lineage>
</organism>